<evidence type="ECO:0000256" key="1">
    <source>
        <dbReference type="ARBA" id="ARBA00004141"/>
    </source>
</evidence>
<organism evidence="12 13">
    <name type="scientific">Gambusia affinis</name>
    <name type="common">Western mosquitofish</name>
    <name type="synonym">Heterandria affinis</name>
    <dbReference type="NCBI Taxonomy" id="33528"/>
    <lineage>
        <taxon>Eukaryota</taxon>
        <taxon>Metazoa</taxon>
        <taxon>Chordata</taxon>
        <taxon>Craniata</taxon>
        <taxon>Vertebrata</taxon>
        <taxon>Euteleostomi</taxon>
        <taxon>Actinopterygii</taxon>
        <taxon>Neopterygii</taxon>
        <taxon>Teleostei</taxon>
        <taxon>Neoteleostei</taxon>
        <taxon>Acanthomorphata</taxon>
        <taxon>Ovalentaria</taxon>
        <taxon>Atherinomorphae</taxon>
        <taxon>Cyprinodontiformes</taxon>
        <taxon>Poeciliidae</taxon>
        <taxon>Poeciliinae</taxon>
        <taxon>Gambusia</taxon>
    </lineage>
</organism>
<reference evidence="12 13" key="1">
    <citation type="journal article" date="2018" name="G3 (Bethesda)">
        <title>A High-Quality Reference Genome for the Invasive Mosquitofish Gambusia affinis Using a Chicago Library.</title>
        <authorList>
            <person name="Hoffberg S.L."/>
            <person name="Troendle N.J."/>
            <person name="Glenn T.C."/>
            <person name="Mahmud O."/>
            <person name="Louha S."/>
            <person name="Chalopin D."/>
            <person name="Bennetzen J.L."/>
            <person name="Mauricio R."/>
        </authorList>
    </citation>
    <scope>NUCLEOTIDE SEQUENCE [LARGE SCALE GENOMIC DNA]</scope>
    <source>
        <strain evidence="12">NE01/NJP1002.9</strain>
        <tissue evidence="12">Muscle</tissue>
    </source>
</reference>
<dbReference type="InterPro" id="IPR000832">
    <property type="entry name" value="GPCR_2_secretin-like"/>
</dbReference>
<dbReference type="InterPro" id="IPR017981">
    <property type="entry name" value="GPCR_2-like_7TM"/>
</dbReference>
<evidence type="ECO:0000313" key="13">
    <source>
        <dbReference type="Proteomes" id="UP000250572"/>
    </source>
</evidence>
<dbReference type="GO" id="GO:0007166">
    <property type="term" value="P:cell surface receptor signaling pathway"/>
    <property type="evidence" value="ECO:0007669"/>
    <property type="project" value="InterPro"/>
</dbReference>
<dbReference type="STRING" id="33528.ENSGAFP00000014009"/>
<dbReference type="PANTHER" id="PTHR45813:SF4">
    <property type="entry name" value="ADHESION G PROTEIN-COUPLED RECEPTOR F5"/>
    <property type="match status" value="1"/>
</dbReference>
<evidence type="ECO:0000259" key="10">
    <source>
        <dbReference type="PROSITE" id="PS50261"/>
    </source>
</evidence>
<proteinExistence type="inferred from homology"/>
<dbReference type="Gene3D" id="2.60.220.50">
    <property type="match status" value="1"/>
</dbReference>
<feature type="transmembrane region" description="Helical" evidence="8">
    <location>
        <begin position="569"/>
        <end position="591"/>
    </location>
</feature>
<dbReference type="SUPFAM" id="SSF48726">
    <property type="entry name" value="Immunoglobulin"/>
    <property type="match status" value="1"/>
</dbReference>
<evidence type="ECO:0000256" key="2">
    <source>
        <dbReference type="ARBA" id="ARBA00007343"/>
    </source>
</evidence>
<dbReference type="PROSITE" id="PS50835">
    <property type="entry name" value="IG_LIKE"/>
    <property type="match status" value="1"/>
</dbReference>
<evidence type="ECO:0000256" key="4">
    <source>
        <dbReference type="ARBA" id="ARBA00022989"/>
    </source>
</evidence>
<dbReference type="PANTHER" id="PTHR45813">
    <property type="entry name" value="IG-LIKE DOMAIN-CONTAINING PROTEIN"/>
    <property type="match status" value="1"/>
</dbReference>
<evidence type="ECO:0000313" key="12">
    <source>
        <dbReference type="EMBL" id="PWA27868.1"/>
    </source>
</evidence>
<feature type="transmembrane region" description="Helical" evidence="8">
    <location>
        <begin position="531"/>
        <end position="557"/>
    </location>
</feature>
<dbReference type="EMBL" id="NHOQ01001000">
    <property type="protein sequence ID" value="PWA27868.1"/>
    <property type="molecule type" value="Genomic_DNA"/>
</dbReference>
<dbReference type="InterPro" id="IPR000203">
    <property type="entry name" value="GPS"/>
</dbReference>
<name>A0A315VWE1_GAMAF</name>
<dbReference type="Pfam" id="PF01825">
    <property type="entry name" value="GPS"/>
    <property type="match status" value="1"/>
</dbReference>
<dbReference type="GO" id="GO:0016020">
    <property type="term" value="C:membrane"/>
    <property type="evidence" value="ECO:0007669"/>
    <property type="project" value="UniProtKB-SubCell"/>
</dbReference>
<evidence type="ECO:0000259" key="9">
    <source>
        <dbReference type="PROSITE" id="PS50221"/>
    </source>
</evidence>
<dbReference type="AlphaFoldDB" id="A0A315VWE1"/>
<evidence type="ECO:0000256" key="8">
    <source>
        <dbReference type="SAM" id="Phobius"/>
    </source>
</evidence>
<dbReference type="SMART" id="SM00303">
    <property type="entry name" value="GPS"/>
    <property type="match status" value="1"/>
</dbReference>
<dbReference type="InterPro" id="IPR036179">
    <property type="entry name" value="Ig-like_dom_sf"/>
</dbReference>
<keyword evidence="13" id="KW-1185">Reference proteome</keyword>
<evidence type="ECO:0000256" key="3">
    <source>
        <dbReference type="ARBA" id="ARBA00022692"/>
    </source>
</evidence>
<feature type="transmembrane region" description="Helical" evidence="8">
    <location>
        <begin position="734"/>
        <end position="753"/>
    </location>
</feature>
<dbReference type="Pfam" id="PF00002">
    <property type="entry name" value="7tm_2"/>
    <property type="match status" value="1"/>
</dbReference>
<evidence type="ECO:0008006" key="14">
    <source>
        <dbReference type="Google" id="ProtNLM"/>
    </source>
</evidence>
<dbReference type="InterPro" id="IPR007110">
    <property type="entry name" value="Ig-like_dom"/>
</dbReference>
<comment type="subcellular location">
    <subcellularLocation>
        <location evidence="1">Membrane</location>
        <topology evidence="1">Multi-pass membrane protein</topology>
    </subcellularLocation>
</comment>
<dbReference type="PROSITE" id="PS50261">
    <property type="entry name" value="G_PROTEIN_RECEP_F2_4"/>
    <property type="match status" value="1"/>
</dbReference>
<feature type="transmembrane region" description="Helical" evidence="8">
    <location>
        <begin position="765"/>
        <end position="783"/>
    </location>
</feature>
<keyword evidence="6" id="KW-1015">Disulfide bond</keyword>
<feature type="domain" description="Ig-like" evidence="11">
    <location>
        <begin position="79"/>
        <end position="179"/>
    </location>
</feature>
<dbReference type="GO" id="GO:0007189">
    <property type="term" value="P:adenylate cyclase-activating G protein-coupled receptor signaling pathway"/>
    <property type="evidence" value="ECO:0007669"/>
    <property type="project" value="TreeGrafter"/>
</dbReference>
<protein>
    <recommendedName>
        <fullName evidence="14">G-protein coupled receptors family 2 profile 2 domain-containing protein</fullName>
    </recommendedName>
</protein>
<dbReference type="Proteomes" id="UP000250572">
    <property type="component" value="Unassembled WGS sequence"/>
</dbReference>
<evidence type="ECO:0000256" key="7">
    <source>
        <dbReference type="ARBA" id="ARBA00023180"/>
    </source>
</evidence>
<sequence>MPFQESFKDQTSRVYRDIHDAIEKQCQYYVSEHCRVQSLTLREGSTVAVYTLRAPAIDDDQVKRVKYAVFNELAAKNYPMEFVSERKLQFNPRTLFLKESVTVTCGPPPNTLILGSQWDAEWTVNGVIIEPDETHSISNNYPERKSTLTVSKFLRTDDGFYECKLKSTKLIFKQKETFTSKAIPLIHVKPVRGIMNCDFSNKIKLECSVNRPYLVEFIGSDYIALICFSEEFGNGPLGFKAVADCKNNKVGERTAVCKEDGKFGDLQDSCVLAPVYELLDQSEALNDFTLAAFLEQLKTVTVRHAKDITNCPATITSIVKIFNNNILETAGVLTVDEAKDSWTFLNGNSKNETKKSDDTEMKSVSSSLLNFFERMTTHLLSKPFSITTPHILLNKTTFTNTFQADFNSSVEINILEADEGYQSVTVILFASMDNVLSARDENNNSYGSISQRVVLIQSDAEITNLSLIFHASDQNFYDLECVFWDFSLYEGLGGWSSNGCSLVFREDKLVSCNCNHTASFSILSSFSLISLFNITTSLIAAVLSMIFLIICLIIEGVTLRRMSQNNPSYFHHVSIINIALSVLLTLIWFIMRLTMSLPDTAPACTVVMFLIHFSYLSPFFCMLASALLLLYRALRVFEGRLSKRSTLAIGFSVGYGAPLIISTITIAAIAPSDQDIQENIICWRNWYESTAILGIVIPVYIIMAANLVILMVVISKILRRVGENAAHAGEKHGLVAAVSLALLTMFLGASLSLETGFMVPAKPMAIYFGLFVFQLLEVVFYFLY</sequence>
<dbReference type="InterPro" id="IPR051587">
    <property type="entry name" value="Adhesion_GPCR"/>
</dbReference>
<evidence type="ECO:0000256" key="6">
    <source>
        <dbReference type="ARBA" id="ARBA00023157"/>
    </source>
</evidence>
<keyword evidence="7" id="KW-0325">Glycoprotein</keyword>
<dbReference type="InterPro" id="IPR057244">
    <property type="entry name" value="GAIN_B"/>
</dbReference>
<dbReference type="Gene3D" id="1.20.1070.10">
    <property type="entry name" value="Rhodopsin 7-helix transmembrane proteins"/>
    <property type="match status" value="1"/>
</dbReference>
<dbReference type="InterPro" id="IPR013783">
    <property type="entry name" value="Ig-like_fold"/>
</dbReference>
<feature type="domain" description="G-protein coupled receptors family 2 profile 2" evidence="10">
    <location>
        <begin position="526"/>
        <end position="784"/>
    </location>
</feature>
<evidence type="ECO:0000256" key="5">
    <source>
        <dbReference type="ARBA" id="ARBA00023136"/>
    </source>
</evidence>
<feature type="domain" description="GAIN-B" evidence="9">
    <location>
        <begin position="375"/>
        <end position="530"/>
    </location>
</feature>
<comment type="similarity">
    <text evidence="2">Belongs to the G-protein coupled receptor 2 family. Adhesion G-protein coupled receptor (ADGR) subfamily.</text>
</comment>
<dbReference type="Gene3D" id="2.60.40.10">
    <property type="entry name" value="Immunoglobulins"/>
    <property type="match status" value="1"/>
</dbReference>
<dbReference type="InterPro" id="IPR046338">
    <property type="entry name" value="GAIN_dom_sf"/>
</dbReference>
<feature type="transmembrane region" description="Helical" evidence="8">
    <location>
        <begin position="690"/>
        <end position="714"/>
    </location>
</feature>
<evidence type="ECO:0000259" key="11">
    <source>
        <dbReference type="PROSITE" id="PS50835"/>
    </source>
</evidence>
<dbReference type="PROSITE" id="PS50221">
    <property type="entry name" value="GAIN_B"/>
    <property type="match status" value="1"/>
</dbReference>
<keyword evidence="4 8" id="KW-1133">Transmembrane helix</keyword>
<comment type="caution">
    <text evidence="12">The sequence shown here is derived from an EMBL/GenBank/DDBJ whole genome shotgun (WGS) entry which is preliminary data.</text>
</comment>
<accession>A0A315VWE1</accession>
<feature type="transmembrane region" description="Helical" evidence="8">
    <location>
        <begin position="646"/>
        <end position="670"/>
    </location>
</feature>
<keyword evidence="3 8" id="KW-0812">Transmembrane</keyword>
<feature type="transmembrane region" description="Helical" evidence="8">
    <location>
        <begin position="611"/>
        <end position="634"/>
    </location>
</feature>
<dbReference type="GO" id="GO:0004930">
    <property type="term" value="F:G protein-coupled receptor activity"/>
    <property type="evidence" value="ECO:0007669"/>
    <property type="project" value="InterPro"/>
</dbReference>
<gene>
    <name evidence="12" type="ORF">CCH79_00000274</name>
</gene>
<keyword evidence="5 8" id="KW-0472">Membrane</keyword>